<dbReference type="GO" id="GO:0046872">
    <property type="term" value="F:metal ion binding"/>
    <property type="evidence" value="ECO:0007669"/>
    <property type="project" value="UniProtKB-KW"/>
</dbReference>
<dbReference type="AlphaFoldDB" id="A0A158NJB9"/>
<evidence type="ECO:0000256" key="4">
    <source>
        <dbReference type="ARBA" id="ARBA00022722"/>
    </source>
</evidence>
<dbReference type="Proteomes" id="UP000005205">
    <property type="component" value="Unassembled WGS sequence"/>
</dbReference>
<sequence>MPRNLRPEIRGRIVGQSQAGRSVAEIAADIPCSEKTVRRWIRRFAEGGDDALHDHRQNNHGPRKTGPEQVQALVAAVVDRPYSSLQEAINAANIQISVRTARRRLNEAGYYFRPVHKIPLHQVKINNYIEHIVRNYINIDFTIHFRLSRKIADELIARFEKSDIFTSLKERVRYGPITSEKCILSYLWFLGHEGGYRDVSDRFDITRNTLHTIITRVTKFLMQLASQTIKFPTLEEKEATKTHFLQLKGFPGIIGCIDGTHIRIDKPQQDHDLYINTKQYFSIHMQATVDHNMKFIDVFIGKPGSVHDAKVFKESPLYKSLQEICSDGSYLLGDSAYPCLRNLIIPYRDTGHLTQAQRHFNQKLSSCHVKVENAIDCWKQRFRQLYHFRLRNIVRMVQVIHASCILHNLANKDDLELLEPPLNEDYLDLEEEVIINIENDDEIIYENQHGHELRDELCCQLFAQ</sequence>
<dbReference type="InterPro" id="IPR027806">
    <property type="entry name" value="HARBI1_dom"/>
</dbReference>
<evidence type="ECO:0000256" key="3">
    <source>
        <dbReference type="ARBA" id="ARBA00006958"/>
    </source>
</evidence>
<keyword evidence="5" id="KW-0479">Metal-binding</keyword>
<comment type="subcellular location">
    <subcellularLocation>
        <location evidence="2">Nucleus</location>
    </subcellularLocation>
</comment>
<gene>
    <name evidence="10" type="primary">105620747</name>
</gene>
<dbReference type="InterPro" id="IPR045249">
    <property type="entry name" value="HARBI1-like"/>
</dbReference>
<keyword evidence="7" id="KW-0539">Nucleus</keyword>
<evidence type="ECO:0000313" key="11">
    <source>
        <dbReference type="Proteomes" id="UP000005205"/>
    </source>
</evidence>
<comment type="similarity">
    <text evidence="3">Belongs to the HARBI1 family.</text>
</comment>
<dbReference type="GO" id="GO:0005634">
    <property type="term" value="C:nucleus"/>
    <property type="evidence" value="ECO:0007669"/>
    <property type="project" value="UniProtKB-SubCell"/>
</dbReference>
<dbReference type="Pfam" id="PF13518">
    <property type="entry name" value="HTH_28"/>
    <property type="match status" value="1"/>
</dbReference>
<feature type="domain" description="DDE Tnp4" evidence="8">
    <location>
        <begin position="257"/>
        <end position="408"/>
    </location>
</feature>
<dbReference type="PANTHER" id="PTHR22930">
    <property type="match status" value="1"/>
</dbReference>
<evidence type="ECO:0000256" key="6">
    <source>
        <dbReference type="ARBA" id="ARBA00022801"/>
    </source>
</evidence>
<evidence type="ECO:0000259" key="9">
    <source>
        <dbReference type="Pfam" id="PF13518"/>
    </source>
</evidence>
<reference evidence="11" key="1">
    <citation type="journal article" date="2011" name="PLoS Genet.">
        <title>The genome sequence of the leaf-cutter ant Atta cephalotes reveals insights into its obligate symbiotic lifestyle.</title>
        <authorList>
            <person name="Suen G."/>
            <person name="Teiling C."/>
            <person name="Li L."/>
            <person name="Holt C."/>
            <person name="Abouheif E."/>
            <person name="Bornberg-Bauer E."/>
            <person name="Bouffard P."/>
            <person name="Caldera E.J."/>
            <person name="Cash E."/>
            <person name="Cavanaugh A."/>
            <person name="Denas O."/>
            <person name="Elhaik E."/>
            <person name="Fave M.J."/>
            <person name="Gadau J."/>
            <person name="Gibson J.D."/>
            <person name="Graur D."/>
            <person name="Grubbs K.J."/>
            <person name="Hagen D.E."/>
            <person name="Harkins T.T."/>
            <person name="Helmkampf M."/>
            <person name="Hu H."/>
            <person name="Johnson B.R."/>
            <person name="Kim J."/>
            <person name="Marsh S.E."/>
            <person name="Moeller J.A."/>
            <person name="Munoz-Torres M.C."/>
            <person name="Murphy M.C."/>
            <person name="Naughton M.C."/>
            <person name="Nigam S."/>
            <person name="Overson R."/>
            <person name="Rajakumar R."/>
            <person name="Reese J.T."/>
            <person name="Scott J.J."/>
            <person name="Smith C.R."/>
            <person name="Tao S."/>
            <person name="Tsutsui N.D."/>
            <person name="Viljakainen L."/>
            <person name="Wissler L."/>
            <person name="Yandell M.D."/>
            <person name="Zimmer F."/>
            <person name="Taylor J."/>
            <person name="Slater S.C."/>
            <person name="Clifton S.W."/>
            <person name="Warren W.C."/>
            <person name="Elsik C.G."/>
            <person name="Smith C.D."/>
            <person name="Weinstock G.M."/>
            <person name="Gerardo N.M."/>
            <person name="Currie C.R."/>
        </authorList>
    </citation>
    <scope>NUCLEOTIDE SEQUENCE [LARGE SCALE GENOMIC DNA]</scope>
</reference>
<comment type="cofactor">
    <cofactor evidence="1">
        <name>a divalent metal cation</name>
        <dbReference type="ChEBI" id="CHEBI:60240"/>
    </cofactor>
</comment>
<dbReference type="EMBL" id="ADTU01017516">
    <property type="status" value="NOT_ANNOTATED_CDS"/>
    <property type="molecule type" value="Genomic_DNA"/>
</dbReference>
<dbReference type="KEGG" id="acep:105620747"/>
<keyword evidence="11" id="KW-1185">Reference proteome</keyword>
<name>A0A158NJB9_ATTCE</name>
<dbReference type="PANTHER" id="PTHR22930:SF206">
    <property type="entry name" value="NUCLEASE HARBI1"/>
    <property type="match status" value="1"/>
</dbReference>
<dbReference type="InterPro" id="IPR055247">
    <property type="entry name" value="InsJ-like_HTH"/>
</dbReference>
<dbReference type="GO" id="GO:0016787">
    <property type="term" value="F:hydrolase activity"/>
    <property type="evidence" value="ECO:0007669"/>
    <property type="project" value="UniProtKB-KW"/>
</dbReference>
<protein>
    <submittedName>
        <fullName evidence="10">Uncharacterized protein</fullName>
    </submittedName>
</protein>
<dbReference type="eggNOG" id="KOG4585">
    <property type="taxonomic scope" value="Eukaryota"/>
</dbReference>
<proteinExistence type="inferred from homology"/>
<reference evidence="10" key="2">
    <citation type="submission" date="2016-04" db="UniProtKB">
        <authorList>
            <consortium name="EnsemblMetazoa"/>
        </authorList>
    </citation>
    <scope>IDENTIFICATION</scope>
</reference>
<dbReference type="EnsemblMetazoa" id="XM_012202237.1">
    <property type="protein sequence ID" value="XP_012057627.1"/>
    <property type="gene ID" value="LOC105620747"/>
</dbReference>
<organism evidence="10 11">
    <name type="scientific">Atta cephalotes</name>
    <name type="common">Leafcutter ant</name>
    <dbReference type="NCBI Taxonomy" id="12957"/>
    <lineage>
        <taxon>Eukaryota</taxon>
        <taxon>Metazoa</taxon>
        <taxon>Ecdysozoa</taxon>
        <taxon>Arthropoda</taxon>
        <taxon>Hexapoda</taxon>
        <taxon>Insecta</taxon>
        <taxon>Pterygota</taxon>
        <taxon>Neoptera</taxon>
        <taxon>Endopterygota</taxon>
        <taxon>Hymenoptera</taxon>
        <taxon>Apocrita</taxon>
        <taxon>Aculeata</taxon>
        <taxon>Formicoidea</taxon>
        <taxon>Formicidae</taxon>
        <taxon>Myrmicinae</taxon>
        <taxon>Atta</taxon>
    </lineage>
</organism>
<dbReference type="SUPFAM" id="SSF46689">
    <property type="entry name" value="Homeodomain-like"/>
    <property type="match status" value="1"/>
</dbReference>
<dbReference type="Pfam" id="PF13359">
    <property type="entry name" value="DDE_Tnp_4"/>
    <property type="match status" value="1"/>
</dbReference>
<dbReference type="GO" id="GO:0004518">
    <property type="term" value="F:nuclease activity"/>
    <property type="evidence" value="ECO:0007669"/>
    <property type="project" value="UniProtKB-KW"/>
</dbReference>
<feature type="domain" description="Insertion element IS150 protein InsJ-like helix-turn-helix" evidence="9">
    <location>
        <begin position="10"/>
        <end position="56"/>
    </location>
</feature>
<evidence type="ECO:0000313" key="10">
    <source>
        <dbReference type="EnsemblMetazoa" id="XP_012057627.1"/>
    </source>
</evidence>
<dbReference type="InterPro" id="IPR009057">
    <property type="entry name" value="Homeodomain-like_sf"/>
</dbReference>
<dbReference type="InParanoid" id="A0A158NJB9"/>
<dbReference type="OrthoDB" id="7697726at2759"/>
<accession>A0A158NJB9</accession>
<evidence type="ECO:0000256" key="2">
    <source>
        <dbReference type="ARBA" id="ARBA00004123"/>
    </source>
</evidence>
<evidence type="ECO:0000256" key="5">
    <source>
        <dbReference type="ARBA" id="ARBA00022723"/>
    </source>
</evidence>
<evidence type="ECO:0000256" key="1">
    <source>
        <dbReference type="ARBA" id="ARBA00001968"/>
    </source>
</evidence>
<keyword evidence="4" id="KW-0540">Nuclease</keyword>
<keyword evidence="6" id="KW-0378">Hydrolase</keyword>
<evidence type="ECO:0000259" key="8">
    <source>
        <dbReference type="Pfam" id="PF13359"/>
    </source>
</evidence>
<evidence type="ECO:0000256" key="7">
    <source>
        <dbReference type="ARBA" id="ARBA00023242"/>
    </source>
</evidence>